<dbReference type="PRINTS" id="PR00081">
    <property type="entry name" value="GDHRDH"/>
</dbReference>
<dbReference type="EMBL" id="JBIAZM010000002">
    <property type="protein sequence ID" value="MFF5199497.1"/>
    <property type="molecule type" value="Genomic_DNA"/>
</dbReference>
<evidence type="ECO:0000256" key="1">
    <source>
        <dbReference type="ARBA" id="ARBA00006484"/>
    </source>
</evidence>
<evidence type="ECO:0000259" key="4">
    <source>
        <dbReference type="SMART" id="SM00822"/>
    </source>
</evidence>
<dbReference type="PANTHER" id="PTHR44196">
    <property type="entry name" value="DEHYDROGENASE/REDUCTASE SDR FAMILY MEMBER 7B"/>
    <property type="match status" value="1"/>
</dbReference>
<accession>A0ABW6VSL8</accession>
<dbReference type="CDD" id="cd05233">
    <property type="entry name" value="SDR_c"/>
    <property type="match status" value="1"/>
</dbReference>
<proteinExistence type="inferred from homology"/>
<gene>
    <name evidence="5" type="ORF">ACFY3B_07780</name>
</gene>
<name>A0ABW6VSL8_9ACTN</name>
<keyword evidence="6" id="KW-1185">Reference proteome</keyword>
<dbReference type="Gene3D" id="3.40.50.720">
    <property type="entry name" value="NAD(P)-binding Rossmann-like Domain"/>
    <property type="match status" value="1"/>
</dbReference>
<dbReference type="Proteomes" id="UP001602287">
    <property type="component" value="Unassembled WGS sequence"/>
</dbReference>
<evidence type="ECO:0000313" key="5">
    <source>
        <dbReference type="EMBL" id="MFF5199497.1"/>
    </source>
</evidence>
<dbReference type="InterPro" id="IPR020904">
    <property type="entry name" value="Sc_DH/Rdtase_CS"/>
</dbReference>
<dbReference type="SUPFAM" id="SSF51735">
    <property type="entry name" value="NAD(P)-binding Rossmann-fold domains"/>
    <property type="match status" value="1"/>
</dbReference>
<feature type="domain" description="Ketoreductase" evidence="4">
    <location>
        <begin position="10"/>
        <end position="187"/>
    </location>
</feature>
<reference evidence="5 6" key="1">
    <citation type="submission" date="2024-10" db="EMBL/GenBank/DDBJ databases">
        <title>The Natural Products Discovery Center: Release of the First 8490 Sequenced Strains for Exploring Actinobacteria Biosynthetic Diversity.</title>
        <authorList>
            <person name="Kalkreuter E."/>
            <person name="Kautsar S.A."/>
            <person name="Yang D."/>
            <person name="Bader C.D."/>
            <person name="Teijaro C.N."/>
            <person name="Fluegel L."/>
            <person name="Davis C.M."/>
            <person name="Simpson J.R."/>
            <person name="Lauterbach L."/>
            <person name="Steele A.D."/>
            <person name="Gui C."/>
            <person name="Meng S."/>
            <person name="Li G."/>
            <person name="Viehrig K."/>
            <person name="Ye F."/>
            <person name="Su P."/>
            <person name="Kiefer A.F."/>
            <person name="Nichols A."/>
            <person name="Cepeda A.J."/>
            <person name="Yan W."/>
            <person name="Fan B."/>
            <person name="Jiang Y."/>
            <person name="Adhikari A."/>
            <person name="Zheng C.-J."/>
            <person name="Schuster L."/>
            <person name="Cowan T.M."/>
            <person name="Smanski M.J."/>
            <person name="Chevrette M.G."/>
            <person name="De Carvalho L.P.S."/>
            <person name="Shen B."/>
        </authorList>
    </citation>
    <scope>NUCLEOTIDE SEQUENCE [LARGE SCALE GENOMIC DNA]</scope>
    <source>
        <strain evidence="5 6">NPDC000140</strain>
    </source>
</reference>
<protein>
    <submittedName>
        <fullName evidence="5">SDR family oxidoreductase</fullName>
    </submittedName>
</protein>
<dbReference type="InterPro" id="IPR002347">
    <property type="entry name" value="SDR_fam"/>
</dbReference>
<organism evidence="5 6">
    <name type="scientific">Micromonospora parva</name>
    <dbReference type="NCBI Taxonomy" id="1464048"/>
    <lineage>
        <taxon>Bacteria</taxon>
        <taxon>Bacillati</taxon>
        <taxon>Actinomycetota</taxon>
        <taxon>Actinomycetes</taxon>
        <taxon>Micromonosporales</taxon>
        <taxon>Micromonosporaceae</taxon>
        <taxon>Micromonospora</taxon>
    </lineage>
</organism>
<dbReference type="NCBIfam" id="NF004526">
    <property type="entry name" value="PRK05872.1"/>
    <property type="match status" value="1"/>
</dbReference>
<sequence>MPMRYDLAGKTILITGAARGIGAQLAREAVARGARVALVGLEGELLKRLSADLDAHWYECDVTDQAALDAAVTSTVDRFGGIDVVVANAGIANLGTVAVGPVDALVRTVEVNLCGAIRTVSAALPHVTAARGHVLIVSSAAAFTAMPGMAAYCASKAGVEQFANVLRLETRPQGVTVGTAHPIWIDTDLVRDIRDDLASFRTALRRLPRPLSTVVPVEQCVEALLRGVERRRRKVYVPRSLAVVQALRPVVLSGLTDALITRFGGRTMVDQMEDEVRQLGRSFGRTSVGGRS</sequence>
<keyword evidence="2" id="KW-0560">Oxidoreductase</keyword>
<dbReference type="PRINTS" id="PR00080">
    <property type="entry name" value="SDRFAMILY"/>
</dbReference>
<evidence type="ECO:0000256" key="2">
    <source>
        <dbReference type="ARBA" id="ARBA00023002"/>
    </source>
</evidence>
<dbReference type="SMART" id="SM00822">
    <property type="entry name" value="PKS_KR"/>
    <property type="match status" value="1"/>
</dbReference>
<dbReference type="InterPro" id="IPR036291">
    <property type="entry name" value="NAD(P)-bd_dom_sf"/>
</dbReference>
<dbReference type="RefSeq" id="WP_387218895.1">
    <property type="nucleotide sequence ID" value="NZ_JBIAZM010000002.1"/>
</dbReference>
<evidence type="ECO:0000313" key="6">
    <source>
        <dbReference type="Proteomes" id="UP001602287"/>
    </source>
</evidence>
<dbReference type="PANTHER" id="PTHR44196:SF1">
    <property type="entry name" value="DEHYDROGENASE_REDUCTASE SDR FAMILY MEMBER 7B"/>
    <property type="match status" value="1"/>
</dbReference>
<dbReference type="PROSITE" id="PS00061">
    <property type="entry name" value="ADH_SHORT"/>
    <property type="match status" value="1"/>
</dbReference>
<dbReference type="Pfam" id="PF00106">
    <property type="entry name" value="adh_short"/>
    <property type="match status" value="1"/>
</dbReference>
<comment type="caution">
    <text evidence="5">The sequence shown here is derived from an EMBL/GenBank/DDBJ whole genome shotgun (WGS) entry which is preliminary data.</text>
</comment>
<comment type="similarity">
    <text evidence="1 3">Belongs to the short-chain dehydrogenases/reductases (SDR) family.</text>
</comment>
<evidence type="ECO:0000256" key="3">
    <source>
        <dbReference type="RuleBase" id="RU000363"/>
    </source>
</evidence>
<dbReference type="InterPro" id="IPR057326">
    <property type="entry name" value="KR_dom"/>
</dbReference>